<dbReference type="Pfam" id="PF07632">
    <property type="entry name" value="Sde182_NH-like"/>
    <property type="match status" value="1"/>
</dbReference>
<dbReference type="InterPro" id="IPR036452">
    <property type="entry name" value="Ribo_hydro-like"/>
</dbReference>
<dbReference type="Gene3D" id="3.90.245.10">
    <property type="entry name" value="Ribonucleoside hydrolase-like"/>
    <property type="match status" value="1"/>
</dbReference>
<reference evidence="3" key="1">
    <citation type="submission" date="2020-03" db="EMBL/GenBank/DDBJ databases">
        <authorList>
            <person name="Guo F."/>
        </authorList>
    </citation>
    <scope>NUCLEOTIDE SEQUENCE</scope>
    <source>
        <strain evidence="3">JCM 30134</strain>
    </source>
</reference>
<evidence type="ECO:0000259" key="2">
    <source>
        <dbReference type="Pfam" id="PF21027"/>
    </source>
</evidence>
<dbReference type="SUPFAM" id="SSF53590">
    <property type="entry name" value="Nucleoside hydrolase"/>
    <property type="match status" value="1"/>
</dbReference>
<protein>
    <submittedName>
        <fullName evidence="3">DUF1593 domain-containing protein</fullName>
    </submittedName>
</protein>
<keyword evidence="4" id="KW-1185">Reference proteome</keyword>
<dbReference type="Gene3D" id="2.60.40.10">
    <property type="entry name" value="Immunoglobulins"/>
    <property type="match status" value="1"/>
</dbReference>
<gene>
    <name evidence="3" type="ORF">G8770_17435</name>
</gene>
<dbReference type="Pfam" id="PF21027">
    <property type="entry name" value="Sde0182_C"/>
    <property type="match status" value="1"/>
</dbReference>
<accession>A0A9E5MNA3</accession>
<evidence type="ECO:0000313" key="3">
    <source>
        <dbReference type="EMBL" id="NHO67332.1"/>
    </source>
</evidence>
<evidence type="ECO:0000313" key="4">
    <source>
        <dbReference type="Proteomes" id="UP000787472"/>
    </source>
</evidence>
<dbReference type="Proteomes" id="UP000787472">
    <property type="component" value="Unassembled WGS sequence"/>
</dbReference>
<dbReference type="GO" id="GO:0016799">
    <property type="term" value="F:hydrolase activity, hydrolyzing N-glycosyl compounds"/>
    <property type="evidence" value="ECO:0007669"/>
    <property type="project" value="InterPro"/>
</dbReference>
<sequence>MQNPQLTFDIKTSSNYLDAAYVDQSTGKPRVLVLTDMGNEPDDQMSMVRLLLYANEIDIEGLIATTSTWLKDRTNPQTIHKIIAGYAQVRANLMLHAEGWPEASYLASKVSAGQPGYGLSAVARGQTSAGAMAIIAAADRPDDRPLWISIWGGANTLAQALLHIRETRNEVELQSFVAKLRVYSISDQDDAGPWIRTQFPQLFYVVKPSSADGGEYVYASWTGISGDLFYRNGAGADTSLITNEWLQDNIRSKGSYGKLYPSYLFIMEGDTPAFLNLLGNGLESYRNPAWGGWGGRYLLRQPYGESHAIWTQGGDLFFRVTSQDQVKGIDGKLHLSDQATIWRWREAFQHDFATRMDWTLQNFDAANHPPQIQLNGQQSSKPMMIEAKVGDVITLDASDSIDPDGQPLSFTWFHYPEAGYVQGQGLAELAIHNANQPQATLTVTQACRDAWIAQWVSCQGGVAHVILAVTDSGTPALTRYRRVIIHVTAKDRQ</sequence>
<evidence type="ECO:0000259" key="1">
    <source>
        <dbReference type="Pfam" id="PF07632"/>
    </source>
</evidence>
<dbReference type="EMBL" id="JAAONZ010000016">
    <property type="protein sequence ID" value="NHO67332.1"/>
    <property type="molecule type" value="Genomic_DNA"/>
</dbReference>
<feature type="domain" description="Cellulose-binding Sde182 C-terminal" evidence="2">
    <location>
        <begin position="393"/>
        <end position="487"/>
    </location>
</feature>
<dbReference type="InterPro" id="IPR013783">
    <property type="entry name" value="Ig-like_fold"/>
</dbReference>
<name>A0A9E5MNA3_9GAMM</name>
<comment type="caution">
    <text evidence="3">The sequence shown here is derived from an EMBL/GenBank/DDBJ whole genome shotgun (WGS) entry which is preliminary data.</text>
</comment>
<proteinExistence type="predicted"/>
<dbReference type="InterPro" id="IPR048527">
    <property type="entry name" value="Sde182_C"/>
</dbReference>
<organism evidence="3 4">
    <name type="scientific">Pseudomaricurvus hydrocarbonicus</name>
    <dbReference type="NCBI Taxonomy" id="1470433"/>
    <lineage>
        <taxon>Bacteria</taxon>
        <taxon>Pseudomonadati</taxon>
        <taxon>Pseudomonadota</taxon>
        <taxon>Gammaproteobacteria</taxon>
        <taxon>Cellvibrionales</taxon>
        <taxon>Cellvibrionaceae</taxon>
        <taxon>Pseudomaricurvus</taxon>
    </lineage>
</organism>
<feature type="domain" description="Cellulose-binding Sde182 nucleoside hydrolase-like" evidence="1">
    <location>
        <begin position="30"/>
        <end position="297"/>
    </location>
</feature>
<dbReference type="InterPro" id="IPR011483">
    <property type="entry name" value="Sde182_NH-like"/>
</dbReference>
<dbReference type="AlphaFoldDB" id="A0A9E5MNA3"/>